<protein>
    <recommendedName>
        <fullName evidence="8">G kinase-anchoring protein 1</fullName>
    </recommendedName>
</protein>
<sequence length="333" mass="38391">MAKVEQSRFALLKIEDDDDDDDNAKPINNANKSNNQSANKKNKKKKKKAEQQQENDELKHLAFAKPGSNKQRNKQNGHSEVSDDQWKDWKKADKNYAAESYEKDLEQALLQSKVEFEQKKEVTKSFKDAGINIDEESIKEKKKKKKDKPQTMSLEEFNTGGKMSHSDGDNRQSQKFISVHPSSKPETPVTEADPKFFSHVEGDVERILRKEKMQEEYQKQYAAEKVMTAKHSSETAKKDKEIEFLKATVKKLEEEFKQVKKRNKQLCVILAQGEMKEKAEVLMQVQQLSEVKDELTQQVQELTGELEKERSKVHSLKTELDKIKGHGTKHSGK</sequence>
<feature type="compositionally biased region" description="Basic and acidic residues" evidence="5">
    <location>
        <begin position="305"/>
        <end position="324"/>
    </location>
</feature>
<dbReference type="AlphaFoldDB" id="A0A8B6EW60"/>
<evidence type="ECO:0000256" key="4">
    <source>
        <dbReference type="ARBA" id="ARBA00023054"/>
    </source>
</evidence>
<feature type="region of interest" description="Disordered" evidence="5">
    <location>
        <begin position="303"/>
        <end position="333"/>
    </location>
</feature>
<evidence type="ECO:0000313" key="6">
    <source>
        <dbReference type="EMBL" id="VDI39568.1"/>
    </source>
</evidence>
<dbReference type="InterPro" id="IPR026109">
    <property type="entry name" value="GKAP1"/>
</dbReference>
<feature type="compositionally biased region" description="Low complexity" evidence="5">
    <location>
        <begin position="28"/>
        <end position="39"/>
    </location>
</feature>
<keyword evidence="4" id="KW-0175">Coiled coil</keyword>
<evidence type="ECO:0000256" key="2">
    <source>
        <dbReference type="ARBA" id="ARBA00006662"/>
    </source>
</evidence>
<feature type="region of interest" description="Disordered" evidence="5">
    <location>
        <begin position="1"/>
        <end position="88"/>
    </location>
</feature>
<comment type="subcellular location">
    <subcellularLocation>
        <location evidence="1">Golgi apparatus</location>
    </subcellularLocation>
</comment>
<evidence type="ECO:0000256" key="1">
    <source>
        <dbReference type="ARBA" id="ARBA00004555"/>
    </source>
</evidence>
<dbReference type="PANTHER" id="PTHR14899:SF0">
    <property type="entry name" value="G KINASE-ANCHORING PROTEIN 1"/>
    <property type="match status" value="1"/>
</dbReference>
<proteinExistence type="inferred from homology"/>
<dbReference type="PANTHER" id="PTHR14899">
    <property type="entry name" value="G KINASE ANCHORING PROTEIN 1"/>
    <property type="match status" value="1"/>
</dbReference>
<evidence type="ECO:0000256" key="5">
    <source>
        <dbReference type="SAM" id="MobiDB-lite"/>
    </source>
</evidence>
<keyword evidence="7" id="KW-1185">Reference proteome</keyword>
<gene>
    <name evidence="6" type="ORF">MGAL_10B071529</name>
</gene>
<evidence type="ECO:0000313" key="7">
    <source>
        <dbReference type="Proteomes" id="UP000596742"/>
    </source>
</evidence>
<name>A0A8B6EW60_MYTGA</name>
<dbReference type="Proteomes" id="UP000596742">
    <property type="component" value="Unassembled WGS sequence"/>
</dbReference>
<dbReference type="GO" id="GO:0007165">
    <property type="term" value="P:signal transduction"/>
    <property type="evidence" value="ECO:0007669"/>
    <property type="project" value="InterPro"/>
</dbReference>
<organism evidence="6 7">
    <name type="scientific">Mytilus galloprovincialis</name>
    <name type="common">Mediterranean mussel</name>
    <dbReference type="NCBI Taxonomy" id="29158"/>
    <lineage>
        <taxon>Eukaryota</taxon>
        <taxon>Metazoa</taxon>
        <taxon>Spiralia</taxon>
        <taxon>Lophotrochozoa</taxon>
        <taxon>Mollusca</taxon>
        <taxon>Bivalvia</taxon>
        <taxon>Autobranchia</taxon>
        <taxon>Pteriomorphia</taxon>
        <taxon>Mytilida</taxon>
        <taxon>Mytiloidea</taxon>
        <taxon>Mytilidae</taxon>
        <taxon>Mytilinae</taxon>
        <taxon>Mytilus</taxon>
    </lineage>
</organism>
<feature type="compositionally biased region" description="Polar residues" evidence="5">
    <location>
        <begin position="68"/>
        <end position="79"/>
    </location>
</feature>
<evidence type="ECO:0000256" key="3">
    <source>
        <dbReference type="ARBA" id="ARBA00023034"/>
    </source>
</evidence>
<reference evidence="6" key="1">
    <citation type="submission" date="2018-11" db="EMBL/GenBank/DDBJ databases">
        <authorList>
            <person name="Alioto T."/>
            <person name="Alioto T."/>
        </authorList>
    </citation>
    <scope>NUCLEOTIDE SEQUENCE</scope>
</reference>
<feature type="region of interest" description="Disordered" evidence="5">
    <location>
        <begin position="129"/>
        <end position="196"/>
    </location>
</feature>
<comment type="similarity">
    <text evidence="2">Belongs to the GKAP1 family.</text>
</comment>
<feature type="compositionally biased region" description="Polar residues" evidence="5">
    <location>
        <begin position="173"/>
        <end position="185"/>
    </location>
</feature>
<dbReference type="GO" id="GO:0005794">
    <property type="term" value="C:Golgi apparatus"/>
    <property type="evidence" value="ECO:0007669"/>
    <property type="project" value="UniProtKB-SubCell"/>
</dbReference>
<evidence type="ECO:0008006" key="8">
    <source>
        <dbReference type="Google" id="ProtNLM"/>
    </source>
</evidence>
<keyword evidence="3" id="KW-0333">Golgi apparatus</keyword>
<dbReference type="PRINTS" id="PR02083">
    <property type="entry name" value="GKINASEAP1"/>
</dbReference>
<dbReference type="OrthoDB" id="5864420at2759"/>
<dbReference type="EMBL" id="UYJE01005698">
    <property type="protein sequence ID" value="VDI39568.1"/>
    <property type="molecule type" value="Genomic_DNA"/>
</dbReference>
<accession>A0A8B6EW60</accession>
<comment type="caution">
    <text evidence="6">The sequence shown here is derived from an EMBL/GenBank/DDBJ whole genome shotgun (WGS) entry which is preliminary data.</text>
</comment>